<evidence type="ECO:0000313" key="1">
    <source>
        <dbReference type="EMBL" id="KAI4806298.1"/>
    </source>
</evidence>
<name>A0ACB9W205_CHAAC</name>
<comment type="caution">
    <text evidence="1">The sequence shown here is derived from an EMBL/GenBank/DDBJ whole genome shotgun (WGS) entry which is preliminary data.</text>
</comment>
<keyword evidence="2" id="KW-1185">Reference proteome</keyword>
<protein>
    <submittedName>
        <fullName evidence="1">Uncharacterized protein</fullName>
    </submittedName>
</protein>
<dbReference type="Proteomes" id="UP001057452">
    <property type="component" value="Chromosome 20"/>
</dbReference>
<evidence type="ECO:0000313" key="2">
    <source>
        <dbReference type="Proteomes" id="UP001057452"/>
    </source>
</evidence>
<dbReference type="EMBL" id="CM043804">
    <property type="protein sequence ID" value="KAI4806298.1"/>
    <property type="molecule type" value="Genomic_DNA"/>
</dbReference>
<accession>A0ACB9W205</accession>
<organism evidence="1 2">
    <name type="scientific">Chaenocephalus aceratus</name>
    <name type="common">Blackfin icefish</name>
    <name type="synonym">Chaenichthys aceratus</name>
    <dbReference type="NCBI Taxonomy" id="36190"/>
    <lineage>
        <taxon>Eukaryota</taxon>
        <taxon>Metazoa</taxon>
        <taxon>Chordata</taxon>
        <taxon>Craniata</taxon>
        <taxon>Vertebrata</taxon>
        <taxon>Euteleostomi</taxon>
        <taxon>Actinopterygii</taxon>
        <taxon>Neopterygii</taxon>
        <taxon>Teleostei</taxon>
        <taxon>Neoteleostei</taxon>
        <taxon>Acanthomorphata</taxon>
        <taxon>Eupercaria</taxon>
        <taxon>Perciformes</taxon>
        <taxon>Notothenioidei</taxon>
        <taxon>Channichthyidae</taxon>
        <taxon>Chaenocephalus</taxon>
    </lineage>
</organism>
<gene>
    <name evidence="1" type="ORF">KUCAC02_017127</name>
</gene>
<reference evidence="1" key="1">
    <citation type="submission" date="2022-05" db="EMBL/GenBank/DDBJ databases">
        <title>Chromosome-level genome of Chaenocephalus aceratus.</title>
        <authorList>
            <person name="Park H."/>
        </authorList>
    </citation>
    <scope>NUCLEOTIDE SEQUENCE</scope>
    <source>
        <strain evidence="1">KU_202001</strain>
    </source>
</reference>
<feature type="non-terminal residue" evidence="1">
    <location>
        <position position="1"/>
    </location>
</feature>
<sequence>SGPGQSPARLSLPGRGDFSLILSSLQFSETHVTVYDYIWTAEDPLAGSAVPNDPPREGEPPPEGETSTHVAVYTLYLSGQKQRYRHFLRQPDGAIVEAGTSSSRDAGGTLFHPLVEGSDNTDAQHRRESTMPFPFPSQRGPPLYIFKTNPPLNI</sequence>
<proteinExistence type="predicted"/>